<dbReference type="KEGG" id="sdf:ACG33_14235"/>
<dbReference type="GO" id="GO:0046872">
    <property type="term" value="F:metal ion binding"/>
    <property type="evidence" value="ECO:0007669"/>
    <property type="project" value="InterPro"/>
</dbReference>
<dbReference type="Pfam" id="PF00675">
    <property type="entry name" value="Peptidase_M16"/>
    <property type="match status" value="1"/>
</dbReference>
<dbReference type="InterPro" id="IPR004701">
    <property type="entry name" value="PTS_EIIA_man-typ"/>
</dbReference>
<dbReference type="InterPro" id="IPR011249">
    <property type="entry name" value="Metalloenz_LuxS/M16"/>
</dbReference>
<dbReference type="AlphaFoldDB" id="A0A127FED0"/>
<dbReference type="InterPro" id="IPR050361">
    <property type="entry name" value="MPP/UQCRC_Complex"/>
</dbReference>
<evidence type="ECO:0000259" key="1">
    <source>
        <dbReference type="PROSITE" id="PS51096"/>
    </source>
</evidence>
<dbReference type="GO" id="GO:0009401">
    <property type="term" value="P:phosphoenolpyruvate-dependent sugar phosphotransferase system"/>
    <property type="evidence" value="ECO:0007669"/>
    <property type="project" value="InterPro"/>
</dbReference>
<dbReference type="PANTHER" id="PTHR11851">
    <property type="entry name" value="METALLOPROTEASE"/>
    <property type="match status" value="1"/>
</dbReference>
<dbReference type="Pfam" id="PF05193">
    <property type="entry name" value="Peptidase_M16_C"/>
    <property type="match status" value="1"/>
</dbReference>
<evidence type="ECO:0000313" key="2">
    <source>
        <dbReference type="EMBL" id="AMN48235.1"/>
    </source>
</evidence>
<dbReference type="InterPro" id="IPR011765">
    <property type="entry name" value="Pept_M16_N"/>
</dbReference>
<dbReference type="PROSITE" id="PS51096">
    <property type="entry name" value="PTS_EIIA_TYPE_4"/>
    <property type="match status" value="1"/>
</dbReference>
<organism evidence="2 3">
    <name type="scientific">Steroidobacter denitrificans</name>
    <dbReference type="NCBI Taxonomy" id="465721"/>
    <lineage>
        <taxon>Bacteria</taxon>
        <taxon>Pseudomonadati</taxon>
        <taxon>Pseudomonadota</taxon>
        <taxon>Gammaproteobacteria</taxon>
        <taxon>Steroidobacterales</taxon>
        <taxon>Steroidobacteraceae</taxon>
        <taxon>Steroidobacter</taxon>
    </lineage>
</organism>
<name>A0A127FED0_STEDE</name>
<gene>
    <name evidence="2" type="ORF">ACG33_14235</name>
</gene>
<dbReference type="Proteomes" id="UP000070250">
    <property type="component" value="Chromosome"/>
</dbReference>
<dbReference type="GO" id="GO:0016020">
    <property type="term" value="C:membrane"/>
    <property type="evidence" value="ECO:0007669"/>
    <property type="project" value="InterPro"/>
</dbReference>
<sequence length="473" mass="51089">MPLLAHTQVPGTQVAERATESIRGVELKGRVPVNPQLLHVSLPTPQEAVLSNGLQVFLLEDHKLPAFSLQFSIHGGGLADPPGRYGVAMMTAAMLQEGTQQHDSREIAKKFATLGASFGAAATPSSMETIINVTGLSENAAAILALAADVVRNPTFPADELEKFRARYLSRLQHLRSLPGFQAREAFMGAVYGEHPGRYVTPPESVLRAVTREELAGYHDAYYRPNNVILVVHGDLTLEELIMRLEKAFGAWQKAESPPVSLPDLSPPGKPGVVLIDRPGSVQTSLWVGSLGIRRDGKDYFPLLVMNHILGGGPASRLFLNLREDKGYTYGVSSLFTGTNFPGVVAAITDVRSEVTAAAIQELMSEIQRIVAEPVSVQELSSAKRALIGGFALSLDAPRALITNVLTQKSYGFPENYWDTFPQQVEAITADDIQRVAGKYYDAERLQLIAVGDGAALRGILAKYGEVQAISGQ</sequence>
<reference evidence="2 3" key="1">
    <citation type="submission" date="2015-06" db="EMBL/GenBank/DDBJ databases">
        <title>A Comprehensive Approach to Explore the Metabolic and Phylogenetic Diversity of Bacterial Steroid Degradation in the Environment: Testosterone as an Example.</title>
        <authorList>
            <person name="Yang F.-C."/>
            <person name="Chen Y.-L."/>
            <person name="Yu C.-P."/>
            <person name="Tang S.-L."/>
            <person name="Wang P.-H."/>
            <person name="Ismail W."/>
            <person name="Wang C.-H."/>
            <person name="Yang C.-Y."/>
            <person name="Chiang Y.-R."/>
        </authorList>
    </citation>
    <scope>NUCLEOTIDE SEQUENCE [LARGE SCALE GENOMIC DNA]</scope>
    <source>
        <strain evidence="2 3">DSM 18526</strain>
    </source>
</reference>
<keyword evidence="3" id="KW-1185">Reference proteome</keyword>
<evidence type="ECO:0000313" key="3">
    <source>
        <dbReference type="Proteomes" id="UP000070250"/>
    </source>
</evidence>
<feature type="domain" description="PTS EIIA type-4" evidence="1">
    <location>
        <begin position="225"/>
        <end position="387"/>
    </location>
</feature>
<accession>A0A127FED0</accession>
<proteinExistence type="predicted"/>
<dbReference type="STRING" id="465721.ACG33_14235"/>
<dbReference type="EMBL" id="CP011971">
    <property type="protein sequence ID" value="AMN48235.1"/>
    <property type="molecule type" value="Genomic_DNA"/>
</dbReference>
<dbReference type="Gene3D" id="3.30.830.10">
    <property type="entry name" value="Metalloenzyme, LuxS/M16 peptidase-like"/>
    <property type="match status" value="2"/>
</dbReference>
<protein>
    <recommendedName>
        <fullName evidence="1">PTS EIIA type-4 domain-containing protein</fullName>
    </recommendedName>
</protein>
<dbReference type="SUPFAM" id="SSF63411">
    <property type="entry name" value="LuxS/MPP-like metallohydrolase"/>
    <property type="match status" value="2"/>
</dbReference>
<dbReference type="InterPro" id="IPR007863">
    <property type="entry name" value="Peptidase_M16_C"/>
</dbReference>
<dbReference type="PANTHER" id="PTHR11851:SF224">
    <property type="entry name" value="PROCESSING PROTEASE"/>
    <property type="match status" value="1"/>
</dbReference>